<evidence type="ECO:0000313" key="2">
    <source>
        <dbReference type="EMBL" id="VFK35164.1"/>
    </source>
</evidence>
<evidence type="ECO:0000313" key="1">
    <source>
        <dbReference type="EMBL" id="VFK22352.1"/>
    </source>
</evidence>
<proteinExistence type="predicted"/>
<sequence>MAFADGFHGRLNSISELDDDGANFALKGHYILSGTLFPSLNFSLHRGTLTIYVILLVRGETSFARRGKAEEK</sequence>
<name>A0A450WZ70_9GAMM</name>
<dbReference type="EMBL" id="CAADFM010000343">
    <property type="protein sequence ID" value="VFK22352.1"/>
    <property type="molecule type" value="Genomic_DNA"/>
</dbReference>
<dbReference type="EMBL" id="CAADFP010000340">
    <property type="protein sequence ID" value="VFK35164.1"/>
    <property type="molecule type" value="Genomic_DNA"/>
</dbReference>
<dbReference type="AlphaFoldDB" id="A0A450WZ70"/>
<protein>
    <submittedName>
        <fullName evidence="1">Uncharacterized protein</fullName>
    </submittedName>
</protein>
<reference evidence="1" key="1">
    <citation type="submission" date="2019-02" db="EMBL/GenBank/DDBJ databases">
        <authorList>
            <person name="Gruber-Vodicka R. H."/>
            <person name="Seah K. B. B."/>
        </authorList>
    </citation>
    <scope>NUCLEOTIDE SEQUENCE</scope>
    <source>
        <strain evidence="1">BECK_S312</strain>
        <strain evidence="2">BECK_S426</strain>
    </source>
</reference>
<gene>
    <name evidence="1" type="ORF">BECKLPF1236A_GA0070988_103433</name>
    <name evidence="2" type="ORF">BECKLPF1236C_GA0070990_103403</name>
</gene>
<accession>A0A450WZ70</accession>
<organism evidence="1">
    <name type="scientific">Candidatus Kentrum sp. LPFa</name>
    <dbReference type="NCBI Taxonomy" id="2126335"/>
    <lineage>
        <taxon>Bacteria</taxon>
        <taxon>Pseudomonadati</taxon>
        <taxon>Pseudomonadota</taxon>
        <taxon>Gammaproteobacteria</taxon>
        <taxon>Candidatus Kentrum</taxon>
    </lineage>
</organism>